<reference evidence="1 2" key="1">
    <citation type="submission" date="2015-12" db="EMBL/GenBank/DDBJ databases">
        <title>The genome of Folsomia candida.</title>
        <authorList>
            <person name="Faddeeva A."/>
            <person name="Derks M.F."/>
            <person name="Anvar Y."/>
            <person name="Smit S."/>
            <person name="Van Straalen N."/>
            <person name="Roelofs D."/>
        </authorList>
    </citation>
    <scope>NUCLEOTIDE SEQUENCE [LARGE SCALE GENOMIC DNA]</scope>
    <source>
        <strain evidence="1 2">VU population</strain>
        <tissue evidence="1">Whole body</tissue>
    </source>
</reference>
<proteinExistence type="predicted"/>
<protein>
    <submittedName>
        <fullName evidence="1">Uncharacterized protein</fullName>
    </submittedName>
</protein>
<sequence>MEVEQLVLLSSFVHHMKAACRNETEPFWKFECVQELCAFVEVIAQFVAQNSVELVPGMFREGRQGKLDVTPNHKNLYNTLASTKIPYFETKWKGLTPNAKQSLVKRFVRLCCGGANTRFYEQGCNVALLVVLLYRAKGDLCDDDFIFRRAAYYADKWYGYKLPLCVLVFDDAKLSYLHDFLPRLRLPTDLGVQNVVLPPPSIQNLVLEKAYVQSKFELNKCQTALDVDQLRAVRDREFGASRMQQFHQQMMEARVELNGVRFSTFVATVLASVDEQKLAKFVVEHPEESEMDLSKEEDNKMS</sequence>
<organism evidence="1 2">
    <name type="scientific">Folsomia candida</name>
    <name type="common">Springtail</name>
    <dbReference type="NCBI Taxonomy" id="158441"/>
    <lineage>
        <taxon>Eukaryota</taxon>
        <taxon>Metazoa</taxon>
        <taxon>Ecdysozoa</taxon>
        <taxon>Arthropoda</taxon>
        <taxon>Hexapoda</taxon>
        <taxon>Collembola</taxon>
        <taxon>Entomobryomorpha</taxon>
        <taxon>Isotomoidea</taxon>
        <taxon>Isotomidae</taxon>
        <taxon>Proisotominae</taxon>
        <taxon>Folsomia</taxon>
    </lineage>
</organism>
<name>A0A226DQ83_FOLCA</name>
<dbReference type="AlphaFoldDB" id="A0A226DQ83"/>
<accession>A0A226DQ83</accession>
<dbReference type="EMBL" id="LNIX01000013">
    <property type="protein sequence ID" value="OXA47672.1"/>
    <property type="molecule type" value="Genomic_DNA"/>
</dbReference>
<keyword evidence="2" id="KW-1185">Reference proteome</keyword>
<evidence type="ECO:0000313" key="1">
    <source>
        <dbReference type="EMBL" id="OXA47672.1"/>
    </source>
</evidence>
<evidence type="ECO:0000313" key="2">
    <source>
        <dbReference type="Proteomes" id="UP000198287"/>
    </source>
</evidence>
<dbReference type="Proteomes" id="UP000198287">
    <property type="component" value="Unassembled WGS sequence"/>
</dbReference>
<gene>
    <name evidence="1" type="ORF">Fcan01_17844</name>
</gene>
<comment type="caution">
    <text evidence="1">The sequence shown here is derived from an EMBL/GenBank/DDBJ whole genome shotgun (WGS) entry which is preliminary data.</text>
</comment>